<sequence>MIGPNIYKYRVEKGYTLSELAEKAGVSKSYLSNIERNLKQNPSIQLLEKVANVLEVDLKELLLSVQTADKPSEDEWTNFLNELNSSKLEGVEIKDYLSILAYIKWKKKQDDQKNL</sequence>
<dbReference type="GO" id="GO:0003677">
    <property type="term" value="F:DNA binding"/>
    <property type="evidence" value="ECO:0007669"/>
    <property type="project" value="UniProtKB-KW"/>
</dbReference>
<protein>
    <submittedName>
        <fullName evidence="3">XRE family transcriptional regulator</fullName>
    </submittedName>
</protein>
<dbReference type="OrthoDB" id="1859224at2"/>
<comment type="caution">
    <text evidence="3">The sequence shown here is derived from an EMBL/GenBank/DDBJ whole genome shotgun (WGS) entry which is preliminary data.</text>
</comment>
<accession>A0A4Y8LLU0</accession>
<dbReference type="PANTHER" id="PTHR46797:SF13">
    <property type="entry name" value="HTH-TYPE TRANSCRIPTIONAL REGULATOR SINR"/>
    <property type="match status" value="1"/>
</dbReference>
<organism evidence="3 4">
    <name type="scientific">Jeotgalibacillus salarius</name>
    <dbReference type="NCBI Taxonomy" id="546023"/>
    <lineage>
        <taxon>Bacteria</taxon>
        <taxon>Bacillati</taxon>
        <taxon>Bacillota</taxon>
        <taxon>Bacilli</taxon>
        <taxon>Bacillales</taxon>
        <taxon>Caryophanaceae</taxon>
        <taxon>Jeotgalibacillus</taxon>
    </lineage>
</organism>
<dbReference type="AlphaFoldDB" id="A0A4Y8LLU0"/>
<dbReference type="PANTHER" id="PTHR46797">
    <property type="entry name" value="HTH-TYPE TRANSCRIPTIONAL REGULATOR"/>
    <property type="match status" value="1"/>
</dbReference>
<dbReference type="CDD" id="cd00093">
    <property type="entry name" value="HTH_XRE"/>
    <property type="match status" value="1"/>
</dbReference>
<dbReference type="GO" id="GO:0005829">
    <property type="term" value="C:cytosol"/>
    <property type="evidence" value="ECO:0007669"/>
    <property type="project" value="TreeGrafter"/>
</dbReference>
<dbReference type="InterPro" id="IPR001387">
    <property type="entry name" value="Cro/C1-type_HTH"/>
</dbReference>
<dbReference type="SMART" id="SM00530">
    <property type="entry name" value="HTH_XRE"/>
    <property type="match status" value="1"/>
</dbReference>
<dbReference type="GO" id="GO:0003700">
    <property type="term" value="F:DNA-binding transcription factor activity"/>
    <property type="evidence" value="ECO:0007669"/>
    <property type="project" value="TreeGrafter"/>
</dbReference>
<name>A0A4Y8LLU0_9BACL</name>
<dbReference type="Pfam" id="PF01381">
    <property type="entry name" value="HTH_3"/>
    <property type="match status" value="1"/>
</dbReference>
<gene>
    <name evidence="3" type="ORF">E2626_09000</name>
</gene>
<evidence type="ECO:0000313" key="4">
    <source>
        <dbReference type="Proteomes" id="UP000297776"/>
    </source>
</evidence>
<dbReference type="Gene3D" id="1.10.260.40">
    <property type="entry name" value="lambda repressor-like DNA-binding domains"/>
    <property type="match status" value="1"/>
</dbReference>
<proteinExistence type="predicted"/>
<evidence type="ECO:0000313" key="3">
    <source>
        <dbReference type="EMBL" id="TFE01695.1"/>
    </source>
</evidence>
<evidence type="ECO:0000259" key="2">
    <source>
        <dbReference type="PROSITE" id="PS50943"/>
    </source>
</evidence>
<dbReference type="SUPFAM" id="SSF47413">
    <property type="entry name" value="lambda repressor-like DNA-binding domains"/>
    <property type="match status" value="1"/>
</dbReference>
<dbReference type="PROSITE" id="PS50943">
    <property type="entry name" value="HTH_CROC1"/>
    <property type="match status" value="1"/>
</dbReference>
<dbReference type="InterPro" id="IPR050807">
    <property type="entry name" value="TransReg_Diox_bact_type"/>
</dbReference>
<keyword evidence="1" id="KW-0238">DNA-binding</keyword>
<dbReference type="InterPro" id="IPR010982">
    <property type="entry name" value="Lambda_DNA-bd_dom_sf"/>
</dbReference>
<reference evidence="3 4" key="1">
    <citation type="submission" date="2019-03" db="EMBL/GenBank/DDBJ databases">
        <authorList>
            <person name="Yang Y."/>
        </authorList>
    </citation>
    <scope>NUCLEOTIDE SEQUENCE [LARGE SCALE GENOMIC DNA]</scope>
    <source>
        <strain evidence="3 4">ASL-1</strain>
    </source>
</reference>
<feature type="domain" description="HTH cro/C1-type" evidence="2">
    <location>
        <begin position="6"/>
        <end position="61"/>
    </location>
</feature>
<keyword evidence="4" id="KW-1185">Reference proteome</keyword>
<evidence type="ECO:0000256" key="1">
    <source>
        <dbReference type="ARBA" id="ARBA00023125"/>
    </source>
</evidence>
<dbReference type="EMBL" id="SORX01000004">
    <property type="protein sequence ID" value="TFE01695.1"/>
    <property type="molecule type" value="Genomic_DNA"/>
</dbReference>
<dbReference type="Proteomes" id="UP000297776">
    <property type="component" value="Unassembled WGS sequence"/>
</dbReference>
<dbReference type="RefSeq" id="WP_134381410.1">
    <property type="nucleotide sequence ID" value="NZ_SORX01000004.1"/>
</dbReference>